<dbReference type="GO" id="GO:0005886">
    <property type="term" value="C:plasma membrane"/>
    <property type="evidence" value="ECO:0007669"/>
    <property type="project" value="TreeGrafter"/>
</dbReference>
<dbReference type="FunFam" id="3.30.70.270:FF:000001">
    <property type="entry name" value="Diguanylate cyclase domain protein"/>
    <property type="match status" value="1"/>
</dbReference>
<dbReference type="InterPro" id="IPR050469">
    <property type="entry name" value="Diguanylate_Cyclase"/>
</dbReference>
<dbReference type="PROSITE" id="PS50887">
    <property type="entry name" value="GGDEF"/>
    <property type="match status" value="1"/>
</dbReference>
<dbReference type="PANTHER" id="PTHR45138:SF9">
    <property type="entry name" value="DIGUANYLATE CYCLASE DGCM-RELATED"/>
    <property type="match status" value="1"/>
</dbReference>
<dbReference type="AlphaFoldDB" id="A0A1F5RGH9"/>
<organism evidence="3 4">
    <name type="scientific">Candidatus Edwardsbacteria bacterium GWF2_54_11</name>
    <dbReference type="NCBI Taxonomy" id="1817851"/>
    <lineage>
        <taxon>Bacteria</taxon>
        <taxon>Candidatus Edwardsiibacteriota</taxon>
    </lineage>
</organism>
<keyword evidence="1" id="KW-1133">Transmembrane helix</keyword>
<dbReference type="Proteomes" id="UP000177230">
    <property type="component" value="Unassembled WGS sequence"/>
</dbReference>
<feature type="transmembrane region" description="Helical" evidence="1">
    <location>
        <begin position="124"/>
        <end position="140"/>
    </location>
</feature>
<keyword evidence="1" id="KW-0472">Membrane</keyword>
<dbReference type="Pfam" id="PF00990">
    <property type="entry name" value="GGDEF"/>
    <property type="match status" value="1"/>
</dbReference>
<dbReference type="SUPFAM" id="SSF55073">
    <property type="entry name" value="Nucleotide cyclase"/>
    <property type="match status" value="1"/>
</dbReference>
<dbReference type="NCBIfam" id="TIGR00254">
    <property type="entry name" value="GGDEF"/>
    <property type="match status" value="1"/>
</dbReference>
<evidence type="ECO:0000313" key="4">
    <source>
        <dbReference type="Proteomes" id="UP000177230"/>
    </source>
</evidence>
<dbReference type="EMBL" id="MFFM01000015">
    <property type="protein sequence ID" value="OGF13555.1"/>
    <property type="molecule type" value="Genomic_DNA"/>
</dbReference>
<dbReference type="InterPro" id="IPR043128">
    <property type="entry name" value="Rev_trsase/Diguanyl_cyclase"/>
</dbReference>
<dbReference type="SUPFAM" id="SSF55781">
    <property type="entry name" value="GAF domain-like"/>
    <property type="match status" value="1"/>
</dbReference>
<sequence length="540" mass="61255">MPNRAKRAIHIISFEEKLSSWVRWAVLFLALLLVTLRPQAMAGHYLGLYLTLGLAALYNLLVFFAGRRMLKILRALWVSLVFDLVFATLLIAFTLGAQSQFFYLYYLTIFMAAVSSNRQAALKVTVLASGMYFLALIWRGELSWDQYFLYDLLFKIGLLSLTAFWAGLLSDQQKRWRLRNQELCQIADEWTKTASDIQSAALFGMGALLSSSRNIEETLNLTLDAVQDLLQADRCSILLLDHDSNELVLRASRGVRAGAVGKLRLKSDQGIAGEVLRTGQPLNVPDTDKEPLFVPSPKHYHNRIRSMLVVPLIIRDRRIGVINISEVKSNRKFNQSELAAMTLVASYTAVALENAGILEEKEKEATTDGLTGLHNYRYFIEEFGRRLEHWQKKQAIVSLIWLDLDFFKEYNDNFGHLKGSEILKRLGDIMITAVGVKEAVYFRYGGDEFAVILPGVENQTAVEKAESIRHSIYHTEFAERKPGGKQLSASIGVVNCPADGQEYRALIEKADQAMYHAKEKGKNQVAFWQDDKIIIYRRKE</sequence>
<dbReference type="Gene3D" id="3.30.450.40">
    <property type="match status" value="1"/>
</dbReference>
<feature type="domain" description="GGDEF" evidence="2">
    <location>
        <begin position="395"/>
        <end position="530"/>
    </location>
</feature>
<feature type="transmembrane region" description="Helical" evidence="1">
    <location>
        <begin position="76"/>
        <end position="95"/>
    </location>
</feature>
<proteinExistence type="predicted"/>
<dbReference type="SMART" id="SM00267">
    <property type="entry name" value="GGDEF"/>
    <property type="match status" value="1"/>
</dbReference>
<feature type="transmembrane region" description="Helical" evidence="1">
    <location>
        <begin position="21"/>
        <end position="40"/>
    </location>
</feature>
<name>A0A1F5RGH9_9BACT</name>
<evidence type="ECO:0000259" key="2">
    <source>
        <dbReference type="PROSITE" id="PS50887"/>
    </source>
</evidence>
<dbReference type="InterPro" id="IPR003018">
    <property type="entry name" value="GAF"/>
</dbReference>
<dbReference type="SMART" id="SM00065">
    <property type="entry name" value="GAF"/>
    <property type="match status" value="1"/>
</dbReference>
<dbReference type="InterPro" id="IPR029016">
    <property type="entry name" value="GAF-like_dom_sf"/>
</dbReference>
<dbReference type="InterPro" id="IPR029787">
    <property type="entry name" value="Nucleotide_cyclase"/>
</dbReference>
<protein>
    <recommendedName>
        <fullName evidence="2">GGDEF domain-containing protein</fullName>
    </recommendedName>
</protein>
<dbReference type="Gene3D" id="3.30.70.270">
    <property type="match status" value="1"/>
</dbReference>
<dbReference type="GO" id="GO:1902201">
    <property type="term" value="P:negative regulation of bacterial-type flagellum-dependent cell motility"/>
    <property type="evidence" value="ECO:0007669"/>
    <property type="project" value="TreeGrafter"/>
</dbReference>
<evidence type="ECO:0000313" key="3">
    <source>
        <dbReference type="EMBL" id="OGF13555.1"/>
    </source>
</evidence>
<feature type="transmembrane region" description="Helical" evidence="1">
    <location>
        <begin position="152"/>
        <end position="169"/>
    </location>
</feature>
<gene>
    <name evidence="3" type="ORF">A2024_07160</name>
</gene>
<keyword evidence="1" id="KW-0812">Transmembrane</keyword>
<dbReference type="GO" id="GO:0052621">
    <property type="term" value="F:diguanylate cyclase activity"/>
    <property type="evidence" value="ECO:0007669"/>
    <property type="project" value="TreeGrafter"/>
</dbReference>
<dbReference type="InterPro" id="IPR000160">
    <property type="entry name" value="GGDEF_dom"/>
</dbReference>
<dbReference type="PANTHER" id="PTHR45138">
    <property type="entry name" value="REGULATORY COMPONENTS OF SENSORY TRANSDUCTION SYSTEM"/>
    <property type="match status" value="1"/>
</dbReference>
<dbReference type="CDD" id="cd01949">
    <property type="entry name" value="GGDEF"/>
    <property type="match status" value="1"/>
</dbReference>
<dbReference type="GO" id="GO:0043709">
    <property type="term" value="P:cell adhesion involved in single-species biofilm formation"/>
    <property type="evidence" value="ECO:0007669"/>
    <property type="project" value="TreeGrafter"/>
</dbReference>
<comment type="caution">
    <text evidence="3">The sequence shown here is derived from an EMBL/GenBank/DDBJ whole genome shotgun (WGS) entry which is preliminary data.</text>
</comment>
<accession>A0A1F5RGH9</accession>
<dbReference type="Pfam" id="PF01590">
    <property type="entry name" value="GAF"/>
    <property type="match status" value="1"/>
</dbReference>
<evidence type="ECO:0000256" key="1">
    <source>
        <dbReference type="SAM" id="Phobius"/>
    </source>
</evidence>
<feature type="transmembrane region" description="Helical" evidence="1">
    <location>
        <begin position="46"/>
        <end position="64"/>
    </location>
</feature>
<reference evidence="3 4" key="1">
    <citation type="journal article" date="2016" name="Nat. Commun.">
        <title>Thousands of microbial genomes shed light on interconnected biogeochemical processes in an aquifer system.</title>
        <authorList>
            <person name="Anantharaman K."/>
            <person name="Brown C.T."/>
            <person name="Hug L.A."/>
            <person name="Sharon I."/>
            <person name="Castelle C.J."/>
            <person name="Probst A.J."/>
            <person name="Thomas B.C."/>
            <person name="Singh A."/>
            <person name="Wilkins M.J."/>
            <person name="Karaoz U."/>
            <person name="Brodie E.L."/>
            <person name="Williams K.H."/>
            <person name="Hubbard S.S."/>
            <person name="Banfield J.F."/>
        </authorList>
    </citation>
    <scope>NUCLEOTIDE SEQUENCE [LARGE SCALE GENOMIC DNA]</scope>
</reference>